<sequence>CSNIHSPHIRATRQRSTTCTASSTTRTRCRHRPIMRASTS</sequence>
<dbReference type="EMBL" id="CADCTK010000159">
    <property type="protein sequence ID" value="CAA9222970.1"/>
    <property type="molecule type" value="Genomic_DNA"/>
</dbReference>
<name>A0A6J4HF44_9CHLR</name>
<organism evidence="2">
    <name type="scientific">uncultured Chloroflexia bacterium</name>
    <dbReference type="NCBI Taxonomy" id="1672391"/>
    <lineage>
        <taxon>Bacteria</taxon>
        <taxon>Bacillati</taxon>
        <taxon>Chloroflexota</taxon>
        <taxon>Chloroflexia</taxon>
        <taxon>environmental samples</taxon>
    </lineage>
</organism>
<evidence type="ECO:0000256" key="1">
    <source>
        <dbReference type="SAM" id="MobiDB-lite"/>
    </source>
</evidence>
<proteinExistence type="predicted"/>
<feature type="region of interest" description="Disordered" evidence="1">
    <location>
        <begin position="1"/>
        <end position="40"/>
    </location>
</feature>
<reference evidence="2" key="1">
    <citation type="submission" date="2020-02" db="EMBL/GenBank/DDBJ databases">
        <authorList>
            <person name="Meier V. D."/>
        </authorList>
    </citation>
    <scope>NUCLEOTIDE SEQUENCE</scope>
    <source>
        <strain evidence="2">AVDCRST_MAG26</strain>
    </source>
</reference>
<gene>
    <name evidence="2" type="ORF">AVDCRST_MAG26-617</name>
</gene>
<evidence type="ECO:0000313" key="2">
    <source>
        <dbReference type="EMBL" id="CAA9222970.1"/>
    </source>
</evidence>
<feature type="compositionally biased region" description="Low complexity" evidence="1">
    <location>
        <begin position="14"/>
        <end position="26"/>
    </location>
</feature>
<feature type="non-terminal residue" evidence="2">
    <location>
        <position position="40"/>
    </location>
</feature>
<dbReference type="AlphaFoldDB" id="A0A6J4HF44"/>
<feature type="non-terminal residue" evidence="2">
    <location>
        <position position="1"/>
    </location>
</feature>
<protein>
    <submittedName>
        <fullName evidence="2">Uncharacterized protein</fullName>
    </submittedName>
</protein>
<accession>A0A6J4HF44</accession>